<dbReference type="Proteomes" id="UP000654075">
    <property type="component" value="Unassembled WGS sequence"/>
</dbReference>
<feature type="compositionally biased region" description="Low complexity" evidence="3">
    <location>
        <begin position="142"/>
        <end position="153"/>
    </location>
</feature>
<reference evidence="5" key="1">
    <citation type="submission" date="2021-02" db="EMBL/GenBank/DDBJ databases">
        <authorList>
            <person name="Dougan E. K."/>
            <person name="Rhodes N."/>
            <person name="Thang M."/>
            <person name="Chan C."/>
        </authorList>
    </citation>
    <scope>NUCLEOTIDE SEQUENCE</scope>
</reference>
<organism evidence="5 6">
    <name type="scientific">Polarella glacialis</name>
    <name type="common">Dinoflagellate</name>
    <dbReference type="NCBI Taxonomy" id="89957"/>
    <lineage>
        <taxon>Eukaryota</taxon>
        <taxon>Sar</taxon>
        <taxon>Alveolata</taxon>
        <taxon>Dinophyceae</taxon>
        <taxon>Suessiales</taxon>
        <taxon>Suessiaceae</taxon>
        <taxon>Polarella</taxon>
    </lineage>
</organism>
<dbReference type="SUPFAM" id="SSF54928">
    <property type="entry name" value="RNA-binding domain, RBD"/>
    <property type="match status" value="3"/>
</dbReference>
<dbReference type="GO" id="GO:0003723">
    <property type="term" value="F:RNA binding"/>
    <property type="evidence" value="ECO:0007669"/>
    <property type="project" value="UniProtKB-UniRule"/>
</dbReference>
<evidence type="ECO:0000256" key="1">
    <source>
        <dbReference type="ARBA" id="ARBA00022884"/>
    </source>
</evidence>
<sequence length="450" mass="46147">MDEVPTKLFVGCLPYSKTDQDILESFSQFGLVNEVSILRNPDGSSKGAAFVVFQQTDHAMQALSCMQGFLFEGSTRGINVSLAKTGGGGGAAGAGAGGPGQLAGVAPPSQAAHRPVFGAGGGASNNHAGLPGNPPPPPGHPLPGQSMAAAAAQAQAEQQQLQMGCGYGCGMQTGGCGKGGGGCQGGCGGMPPQYQGCGMGPSGDVPVPGSKLFIGQLPYSKGEEELWQLFGSIGPLAEVCLLREKSGQSKGAAFVRYQTAQHAAAGVAALDGFLFNGATRPITVSIAQSEAAAAMAAFGTPANKRSQGEMMASSGAQASFASTPSTADNFNHTGNFNSNFNGNFNSNFNGNVNSNISEEVETEEGSKLFIGQLPYSRTEEDLHELFCHFGPLAEVILLRDQTGQKKGAGFVKFFQACHAQSALSMDGYVFQGSPRPISVSLAGSKKRRTT</sequence>
<dbReference type="InterPro" id="IPR052462">
    <property type="entry name" value="SLIRP/GR-RBP-like"/>
</dbReference>
<feature type="domain" description="RRM" evidence="4">
    <location>
        <begin position="210"/>
        <end position="289"/>
    </location>
</feature>
<evidence type="ECO:0000256" key="2">
    <source>
        <dbReference type="PROSITE-ProRule" id="PRU00176"/>
    </source>
</evidence>
<dbReference type="InterPro" id="IPR000504">
    <property type="entry name" value="RRM_dom"/>
</dbReference>
<dbReference type="EMBL" id="CAJNNV010031487">
    <property type="protein sequence ID" value="CAE8636403.1"/>
    <property type="molecule type" value="Genomic_DNA"/>
</dbReference>
<feature type="domain" description="RRM" evidence="4">
    <location>
        <begin position="6"/>
        <end position="85"/>
    </location>
</feature>
<dbReference type="InterPro" id="IPR035979">
    <property type="entry name" value="RBD_domain_sf"/>
</dbReference>
<feature type="compositionally biased region" description="Pro residues" evidence="3">
    <location>
        <begin position="132"/>
        <end position="141"/>
    </location>
</feature>
<dbReference type="Pfam" id="PF00076">
    <property type="entry name" value="RRM_1"/>
    <property type="match status" value="3"/>
</dbReference>
<dbReference type="AlphaFoldDB" id="A0A813HFM2"/>
<feature type="domain" description="RRM" evidence="4">
    <location>
        <begin position="366"/>
        <end position="444"/>
    </location>
</feature>
<dbReference type="PANTHER" id="PTHR48027">
    <property type="entry name" value="HETEROGENEOUS NUCLEAR RIBONUCLEOPROTEIN 87F-RELATED"/>
    <property type="match status" value="1"/>
</dbReference>
<evidence type="ECO:0000313" key="5">
    <source>
        <dbReference type="EMBL" id="CAE8636403.1"/>
    </source>
</evidence>
<evidence type="ECO:0000256" key="3">
    <source>
        <dbReference type="SAM" id="MobiDB-lite"/>
    </source>
</evidence>
<evidence type="ECO:0000259" key="4">
    <source>
        <dbReference type="PROSITE" id="PS50102"/>
    </source>
</evidence>
<evidence type="ECO:0000313" key="6">
    <source>
        <dbReference type="Proteomes" id="UP000654075"/>
    </source>
</evidence>
<dbReference type="OMA" id="WHLESAD"/>
<feature type="region of interest" description="Disordered" evidence="3">
    <location>
        <begin position="103"/>
        <end position="153"/>
    </location>
</feature>
<accession>A0A813HFM2</accession>
<name>A0A813HFM2_POLGL</name>
<dbReference type="SMART" id="SM00360">
    <property type="entry name" value="RRM"/>
    <property type="match status" value="3"/>
</dbReference>
<dbReference type="CDD" id="cd00590">
    <property type="entry name" value="RRM_SF"/>
    <property type="match status" value="2"/>
</dbReference>
<comment type="caution">
    <text evidence="5">The sequence shown here is derived from an EMBL/GenBank/DDBJ whole genome shotgun (WGS) entry which is preliminary data.</text>
</comment>
<dbReference type="PROSITE" id="PS50102">
    <property type="entry name" value="RRM"/>
    <property type="match status" value="3"/>
</dbReference>
<proteinExistence type="predicted"/>
<keyword evidence="1 2" id="KW-0694">RNA-binding</keyword>
<keyword evidence="6" id="KW-1185">Reference proteome</keyword>
<protein>
    <recommendedName>
        <fullName evidence="4">RRM domain-containing protein</fullName>
    </recommendedName>
</protein>
<dbReference type="OrthoDB" id="275748at2759"/>
<dbReference type="Gene3D" id="3.30.70.330">
    <property type="match status" value="3"/>
</dbReference>
<gene>
    <name evidence="5" type="ORF">PGLA1383_LOCUS51869</name>
</gene>
<dbReference type="InterPro" id="IPR012677">
    <property type="entry name" value="Nucleotide-bd_a/b_plait_sf"/>
</dbReference>